<sequence>MVFRKFFKLSVRGCWRPFSREGVAMQGSGEQALEGTNRPAEDDMAEGDLGDGQGRKPGGLYVRRREREEAPDTLPQAKGSVGNGTLALSWTSCSALYTVFRRELEAGQPRPSWRLGRAESLSDLSIEELRQRMQEASEEVELLRCELEATQRHLEGKHEALKILQSRAMFDKATTHTKTLLQKSEERNKALEKEVNALQWEITFNQVQFQNFDQCWKEKYDRVCNENKALSDTVGDRVRELQELRSENFSLSQQCLELVSMLNVQEKRAFQGTLPTRSNLVRDGTALELAVLGACHCSASARGQCPCPCARTAAASRKQVLQLKQELEVQRRKREEAYVMADAFRIAFEQQLKRKSDHVLRLAEAEGYLRKDAPLARREEAEPRAVVKGGSVSVAQRLRGMLQNTAEVKMSEDPAEILRNLVDLLNDKEEALAHQRKVSYMLARNTEELERSLLQLRGQDCGVSTRGRGQEGGDNKDSDTPTSKPCNTQGGAGEASDTQEQCPVTGENPHAVAAVEVLSGVLWAFPRMDSFFRAAVGGLDKLLDDFELSEEPDSRATAVTTCSVTSASLDPSHCFYGFIPKSPPWLGGGNATPSCPDWALKPVCDLVSDTGPLLLHRANSHDAFKDLDVVERQVDEGLLVDFDIPATSPATGARTAREGHGHLTPEEHFTSLSLLDIILPATCVFENVRELGRVASPSFSEALGIAERKAVEMVLQNGGCLESVPSHADDGTSLCSTDGAEASRLGLGWSEAAGSSKVEEAGGGNSKKDDLEQELDCVGQLDHGWAPGQSNGGIFPSGSPQDRECSLSYLPVATSAFPCLVVSTEGVETGGLEDERVSSDCFVVGDTFVSQVQGQFVSGGKCGIRGGPAPTVTVSPEPLLEFDFTDDFLSESERANVLVTDEELDAFLKEQAERNGMPTEKHVDEGFSDMNGDAEGCPNPPSDYEDKGSKRRSLRDSIRQDSLELVAMDNDDSSFSSPSLDRGPCEVNLAVKELSDSTPACSSPNSDQYSYLGGVRPRQLQFSPRTWEAEAHKRSENMDAPPPKEVAANHICAPPPALIVGGDIPSLPVISSGHPHLEAYENNLGCDELSEPPPSPSPCTPEDLALSGDELMREDQGLGATQPSWVPDSDAPNCMNCLQKFTFTRRRHHCRACGKVYCGVCCKRKCQLKYLDKNARVCVICYEAIHRDNTAARTLLLTGPLLGEGEHSQVQAFERMMSPSGPSPNPNVPSEYCSTIPPLQQARAAGTLNSPPPTVMVPVSVLKHPGNEAVPREQRRVWFADGLLPNGEVADTTRLSAGGKRGSMDTSPIISEPPVAKGTPVCPMEDAPGDELDGAPAEAPGAQGVGPRAPVDGPWDCSLLCSVAGAVERISSLLPEDGEGLPPLLIITEEEHRGDVLVEERPSPSQILLLLEEGGPRPLTFVLNANLLVNLKLVTYCSRKCWYFSSNGLQGAGQQELVFLIQWLPEENVFPIDVFGLYVRIYKEVQSGRFVEELGSVTFTDRFLGSKEHGGFLFFSPTFQSLEGLSLPHVPFLCGVLIHKLEVPWAKVFPLRLLLRLGAEYSVYPTMLVSMRSRKAVYRETGHTIMNLLADLRNYQYSLPVVEGLQILMEMGNSYIHIPKDQFTQMLKVVNSSNEHVISVGASFSKNADSHLVCFQNEDGNYQTHANSMLGKTRTVTGASFVVFNGALKASSGFIAKSSIVEDGLMVQIPTDTMEGLRQALREQMDFQIPCGRADSLEMQENIHVRWVDQPLLANAGVTSPVDGRALDGALRVRMEHDTEFEMDGKTIKCTEVFYLPKITDCPVPAAPSPHSQLPRDIATATCIALCPHLTALKDSGINRLGLRVSSDTDMVEYQAGSGGACPAPALHERSGWHPDPRDSRQRLQYSAPAHRHGVSVLHHREPLSPLPWAHRTLPLWTQQGGWGGRVPPCTVTGAQPSTGGTVPSH</sequence>
<evidence type="ECO:0000256" key="2">
    <source>
        <dbReference type="ARBA" id="ARBA00022771"/>
    </source>
</evidence>
<dbReference type="Gene3D" id="4.10.720.10">
    <property type="entry name" value="Smad anchor for receptor activation, Smad-binding domain"/>
    <property type="match status" value="1"/>
</dbReference>
<keyword evidence="3" id="KW-0862">Zinc</keyword>
<protein>
    <recommendedName>
        <fullName evidence="7">FYVE-type domain-containing protein</fullName>
    </recommendedName>
</protein>
<dbReference type="PANTHER" id="PTHR46319:SF1">
    <property type="entry name" value="ZINC FINGER FYVE DOMAIN-CONTAINING PROTEIN 16"/>
    <property type="match status" value="1"/>
</dbReference>
<keyword evidence="5" id="KW-0175">Coiled coil</keyword>
<proteinExistence type="predicted"/>
<feature type="region of interest" description="Disordered" evidence="6">
    <location>
        <begin position="26"/>
        <end position="59"/>
    </location>
</feature>
<name>A0AAD7WZP9_9TELE</name>
<feature type="domain" description="FYVE-type" evidence="7">
    <location>
        <begin position="1128"/>
        <end position="1186"/>
    </location>
</feature>
<organism evidence="8 9">
    <name type="scientific">Aldrovandia affinis</name>
    <dbReference type="NCBI Taxonomy" id="143900"/>
    <lineage>
        <taxon>Eukaryota</taxon>
        <taxon>Metazoa</taxon>
        <taxon>Chordata</taxon>
        <taxon>Craniata</taxon>
        <taxon>Vertebrata</taxon>
        <taxon>Euteleostomi</taxon>
        <taxon>Actinopterygii</taxon>
        <taxon>Neopterygii</taxon>
        <taxon>Teleostei</taxon>
        <taxon>Notacanthiformes</taxon>
        <taxon>Halosauridae</taxon>
        <taxon>Aldrovandia</taxon>
    </lineage>
</organism>
<dbReference type="SMART" id="SM01421">
    <property type="entry name" value="DUF3480"/>
    <property type="match status" value="1"/>
</dbReference>
<dbReference type="InterPro" id="IPR000306">
    <property type="entry name" value="Znf_FYVE"/>
</dbReference>
<dbReference type="InterPro" id="IPR022557">
    <property type="entry name" value="SARA-like_C"/>
</dbReference>
<dbReference type="CDD" id="cd15729">
    <property type="entry name" value="FYVE_endofin"/>
    <property type="match status" value="1"/>
</dbReference>
<dbReference type="FunFam" id="4.10.720.10:FF:000001">
    <property type="entry name" value="Zinc finger, FYVE domain-containing 9a"/>
    <property type="match status" value="1"/>
</dbReference>
<reference evidence="8" key="1">
    <citation type="journal article" date="2023" name="Science">
        <title>Genome structures resolve the early diversification of teleost fishes.</title>
        <authorList>
            <person name="Parey E."/>
            <person name="Louis A."/>
            <person name="Montfort J."/>
            <person name="Bouchez O."/>
            <person name="Roques C."/>
            <person name="Iampietro C."/>
            <person name="Lluch J."/>
            <person name="Castinel A."/>
            <person name="Donnadieu C."/>
            <person name="Desvignes T."/>
            <person name="Floi Bucao C."/>
            <person name="Jouanno E."/>
            <person name="Wen M."/>
            <person name="Mejri S."/>
            <person name="Dirks R."/>
            <person name="Jansen H."/>
            <person name="Henkel C."/>
            <person name="Chen W.J."/>
            <person name="Zahm M."/>
            <person name="Cabau C."/>
            <person name="Klopp C."/>
            <person name="Thompson A.W."/>
            <person name="Robinson-Rechavi M."/>
            <person name="Braasch I."/>
            <person name="Lecointre G."/>
            <person name="Bobe J."/>
            <person name="Postlethwait J.H."/>
            <person name="Berthelot C."/>
            <person name="Roest Crollius H."/>
            <person name="Guiguen Y."/>
        </authorList>
    </citation>
    <scope>NUCLEOTIDE SEQUENCE</scope>
    <source>
        <strain evidence="8">NC1722</strain>
    </source>
</reference>
<feature type="region of interest" description="Disordered" evidence="6">
    <location>
        <begin position="460"/>
        <end position="505"/>
    </location>
</feature>
<evidence type="ECO:0000256" key="6">
    <source>
        <dbReference type="SAM" id="MobiDB-lite"/>
    </source>
</evidence>
<evidence type="ECO:0000256" key="4">
    <source>
        <dbReference type="PROSITE-ProRule" id="PRU00091"/>
    </source>
</evidence>
<evidence type="ECO:0000313" key="9">
    <source>
        <dbReference type="Proteomes" id="UP001221898"/>
    </source>
</evidence>
<dbReference type="PANTHER" id="PTHR46319">
    <property type="entry name" value="ZINC FINGER FYVE DOMAIN-CONTAINING PROTEIN"/>
    <property type="match status" value="1"/>
</dbReference>
<feature type="region of interest" description="Disordered" evidence="6">
    <location>
        <begin position="911"/>
        <end position="955"/>
    </location>
</feature>
<dbReference type="Pfam" id="PF11409">
    <property type="entry name" value="SARA"/>
    <property type="match status" value="1"/>
</dbReference>
<gene>
    <name evidence="8" type="ORF">AAFF_G00023910</name>
</gene>
<dbReference type="SMART" id="SM01422">
    <property type="entry name" value="SARA"/>
    <property type="match status" value="1"/>
</dbReference>
<feature type="region of interest" description="Disordered" evidence="6">
    <location>
        <begin position="1085"/>
        <end position="1105"/>
    </location>
</feature>
<dbReference type="PROSITE" id="PS50178">
    <property type="entry name" value="ZF_FYVE"/>
    <property type="match status" value="1"/>
</dbReference>
<evidence type="ECO:0000259" key="7">
    <source>
        <dbReference type="PROSITE" id="PS50178"/>
    </source>
</evidence>
<dbReference type="InterPro" id="IPR024608">
    <property type="entry name" value="SARA-like_SBD"/>
</dbReference>
<dbReference type="Gene3D" id="3.30.500.40">
    <property type="match status" value="1"/>
</dbReference>
<feature type="compositionally biased region" description="Basic and acidic residues" evidence="6">
    <location>
        <begin position="911"/>
        <end position="925"/>
    </location>
</feature>
<dbReference type="InterPro" id="IPR011011">
    <property type="entry name" value="Znf_FYVE_PHD"/>
</dbReference>
<dbReference type="GO" id="GO:0031901">
    <property type="term" value="C:early endosome membrane"/>
    <property type="evidence" value="ECO:0007669"/>
    <property type="project" value="TreeGrafter"/>
</dbReference>
<dbReference type="Pfam" id="PF11979">
    <property type="entry name" value="SARA_C"/>
    <property type="match status" value="1"/>
</dbReference>
<feature type="coiled-coil region" evidence="5">
    <location>
        <begin position="126"/>
        <end position="153"/>
    </location>
</feature>
<dbReference type="SUPFAM" id="SSF57903">
    <property type="entry name" value="FYVE/PHD zinc finger"/>
    <property type="match status" value="1"/>
</dbReference>
<dbReference type="InterPro" id="IPR017455">
    <property type="entry name" value="Znf_FYVE-rel"/>
</dbReference>
<dbReference type="SMART" id="SM00064">
    <property type="entry name" value="FYVE"/>
    <property type="match status" value="1"/>
</dbReference>
<keyword evidence="9" id="KW-1185">Reference proteome</keyword>
<dbReference type="Gene3D" id="3.30.1360.220">
    <property type="entry name" value="Domain of unknown function (DUF3480), N-terminal subdomain"/>
    <property type="match status" value="1"/>
</dbReference>
<dbReference type="Proteomes" id="UP001221898">
    <property type="component" value="Unassembled WGS sequence"/>
</dbReference>
<accession>A0AAD7WZP9</accession>
<dbReference type="Pfam" id="PF01363">
    <property type="entry name" value="FYVE"/>
    <property type="match status" value="1"/>
</dbReference>
<evidence type="ECO:0000313" key="8">
    <source>
        <dbReference type="EMBL" id="KAJ8414868.1"/>
    </source>
</evidence>
<evidence type="ECO:0000256" key="5">
    <source>
        <dbReference type="SAM" id="Coils"/>
    </source>
</evidence>
<evidence type="ECO:0000256" key="3">
    <source>
        <dbReference type="ARBA" id="ARBA00022833"/>
    </source>
</evidence>
<feature type="compositionally biased region" description="Basic and acidic residues" evidence="6">
    <location>
        <begin position="944"/>
        <end position="955"/>
    </location>
</feature>
<feature type="region of interest" description="Disordered" evidence="6">
    <location>
        <begin position="1289"/>
        <end position="1348"/>
    </location>
</feature>
<dbReference type="InterPro" id="IPR013083">
    <property type="entry name" value="Znf_RING/FYVE/PHD"/>
</dbReference>
<keyword evidence="2 4" id="KW-0863">Zinc-finger</keyword>
<dbReference type="InterPro" id="IPR037145">
    <property type="entry name" value="SARA_Smad-bd_sf"/>
</dbReference>
<feature type="compositionally biased region" description="Basic and acidic residues" evidence="6">
    <location>
        <begin position="468"/>
        <end position="479"/>
    </location>
</feature>
<dbReference type="FunFam" id="3.30.40.10:FF:000084">
    <property type="entry name" value="Zinc finger, FYVE domain-containing 9b"/>
    <property type="match status" value="1"/>
</dbReference>
<dbReference type="Gene3D" id="3.30.40.10">
    <property type="entry name" value="Zinc/RING finger domain, C3HC4 (zinc finger)"/>
    <property type="match status" value="1"/>
</dbReference>
<keyword evidence="1" id="KW-0479">Metal-binding</keyword>
<dbReference type="GO" id="GO:0008270">
    <property type="term" value="F:zinc ion binding"/>
    <property type="evidence" value="ECO:0007669"/>
    <property type="project" value="UniProtKB-KW"/>
</dbReference>
<dbReference type="GO" id="GO:0016197">
    <property type="term" value="P:endosomal transport"/>
    <property type="evidence" value="ECO:0007669"/>
    <property type="project" value="TreeGrafter"/>
</dbReference>
<comment type="caution">
    <text evidence="8">The sequence shown here is derived from an EMBL/GenBank/DDBJ whole genome shotgun (WGS) entry which is preliminary data.</text>
</comment>
<dbReference type="EMBL" id="JAINUG010000011">
    <property type="protein sequence ID" value="KAJ8414868.1"/>
    <property type="molecule type" value="Genomic_DNA"/>
</dbReference>
<feature type="compositionally biased region" description="Polar residues" evidence="6">
    <location>
        <begin position="480"/>
        <end position="489"/>
    </location>
</feature>
<evidence type="ECO:0000256" key="1">
    <source>
        <dbReference type="ARBA" id="ARBA00022723"/>
    </source>
</evidence>